<feature type="compositionally biased region" description="Basic residues" evidence="1">
    <location>
        <begin position="144"/>
        <end position="153"/>
    </location>
</feature>
<organism evidence="2 3">
    <name type="scientific">Elaphomyces granulatus</name>
    <dbReference type="NCBI Taxonomy" id="519963"/>
    <lineage>
        <taxon>Eukaryota</taxon>
        <taxon>Fungi</taxon>
        <taxon>Dikarya</taxon>
        <taxon>Ascomycota</taxon>
        <taxon>Pezizomycotina</taxon>
        <taxon>Eurotiomycetes</taxon>
        <taxon>Eurotiomycetidae</taxon>
        <taxon>Eurotiales</taxon>
        <taxon>Elaphomycetaceae</taxon>
        <taxon>Elaphomyces</taxon>
    </lineage>
</organism>
<evidence type="ECO:0000313" key="2">
    <source>
        <dbReference type="EMBL" id="OXV08495.1"/>
    </source>
</evidence>
<proteinExistence type="predicted"/>
<reference evidence="2 3" key="1">
    <citation type="journal article" date="2015" name="Environ. Microbiol.">
        <title>Metagenome sequence of Elaphomyces granulatus from sporocarp tissue reveals Ascomycota ectomycorrhizal fingerprints of genome expansion and a Proteobacteria-rich microbiome.</title>
        <authorList>
            <person name="Quandt C.A."/>
            <person name="Kohler A."/>
            <person name="Hesse C.N."/>
            <person name="Sharpton T.J."/>
            <person name="Martin F."/>
            <person name="Spatafora J.W."/>
        </authorList>
    </citation>
    <scope>NUCLEOTIDE SEQUENCE [LARGE SCALE GENOMIC DNA]</scope>
    <source>
        <strain evidence="2 3">OSC145934</strain>
    </source>
</reference>
<dbReference type="EMBL" id="NPHW01004071">
    <property type="protein sequence ID" value="OXV08495.1"/>
    <property type="molecule type" value="Genomic_DNA"/>
</dbReference>
<dbReference type="Proteomes" id="UP000243515">
    <property type="component" value="Unassembled WGS sequence"/>
</dbReference>
<comment type="caution">
    <text evidence="2">The sequence shown here is derived from an EMBL/GenBank/DDBJ whole genome shotgun (WGS) entry which is preliminary data.</text>
</comment>
<evidence type="ECO:0000313" key="3">
    <source>
        <dbReference type="Proteomes" id="UP000243515"/>
    </source>
</evidence>
<protein>
    <submittedName>
        <fullName evidence="2">Uncharacterized protein</fullName>
    </submittedName>
</protein>
<name>A0A232LWG2_9EURO</name>
<keyword evidence="3" id="KW-1185">Reference proteome</keyword>
<evidence type="ECO:0000256" key="1">
    <source>
        <dbReference type="SAM" id="MobiDB-lite"/>
    </source>
</evidence>
<dbReference type="OrthoDB" id="410701at2759"/>
<dbReference type="AlphaFoldDB" id="A0A232LWG2"/>
<accession>A0A232LWG2</accession>
<sequence>MGWPLSRCFHRNLRLFLCSCSWMSSAPHNGLRRLWTQASTSVTLRSCGGRPYKDVWALSAGVEYPYESVFRFRFRQPLSSLHPDEAGSQHGPPGDCEQTALKDPVYSDLWWRTLRRKHPLNHNFVHRQASRQRQTANSKDKNRRDKPHHFKIPKSNHNLISLHDESTFYRADGKGAFRAVRKHGHLESHTKIDKIPLRTPSEYLIPALYKSGSGLKVPRPAEGTVDLSFASPDKPAVSSSVPIARIRPQVPLRLCMQRILADYFNFVDAPLEEALAHGDVGSSPALDAALKRVFSKIHLEYLRGRGYSVEDVISWAWVLRSKNSYQAALRLLVLDEDQRLRNKSVTSQVPPFIVLLLLRQEHLGKATFRLLLSYTLHLLNDTPFPTVESMMGLVLKDMNLDLPSAPQGTKPRIEPNMGMTFIVRLLRHARNVWPQTQLTISRSSASFLARLSAVRSEKVIRALRINQFQTRKFNACLRLLSLPSKYSPFVSISIQQRAQFELLKVMAAHRPVLPVTREGYQAIAKVQLAHKKTLAERKWADYKAASWPPWKREKLGIDFQRGDEGMHSRVMHVISQMREAGYPLTVWEEVASILAGWDTDRSPTIQTRALVARPRTLSQPAKSLPNHPEIWAARIRSTRTLREAWACFLSYQDQGHPPRMIIYFAMAEKLVYRKKAIEIKLDKGSLALPGDGLEVFPEPISARDVMYVRIDPPALDDLVKEMLSHGIRPAGRFLALLLQSATTFHSGLGYLLCSNLTNQHLKALCIVGSQPDHLQTQIAIDNLPDYLFLAFIRFLCKFSNFDQLHHAGHNLRIADLFPIIMYNNGTPLSVSTLFSYGHALGENGHMHHPKTLAHAFYLIGRRKSKYSPPWLALLAALASERLAVYTPKLRRGVQLILAWQEIVQVITRMKEMDIEPGMASFKILCEAFTRVINAGTHDPVAVLEGLHMARDALQHGGESPELVCQTFEQMAHDGLIILKSTFDALVFPSSKMAIESGIIPSRPFPFPMLEVPSPSVLHAFVRALGMAEDYNGLLSLLRWMSRYAIPLSELADDLLNGKKIMRRTIVAFRAFLEVSQEIVPSTPNNWILQSGLTQSGTGTKKPQCMDEGSNPAPSDSYLAEAYNIIEETELWGSWPSDEEVQDYLTWSQLDEEIREEMNVL</sequence>
<feature type="region of interest" description="Disordered" evidence="1">
    <location>
        <begin position="122"/>
        <end position="153"/>
    </location>
</feature>
<gene>
    <name evidence="2" type="ORF">Egran_03742</name>
</gene>
<feature type="region of interest" description="Disordered" evidence="1">
    <location>
        <begin position="1092"/>
        <end position="1112"/>
    </location>
</feature>